<feature type="region of interest" description="Disordered" evidence="1">
    <location>
        <begin position="1"/>
        <end position="28"/>
    </location>
</feature>
<feature type="region of interest" description="Disordered" evidence="1">
    <location>
        <begin position="118"/>
        <end position="138"/>
    </location>
</feature>
<name>A0A645J6Q4_9ZZZZ</name>
<dbReference type="EMBL" id="VSSQ01126183">
    <property type="protein sequence ID" value="MPN56154.1"/>
    <property type="molecule type" value="Genomic_DNA"/>
</dbReference>
<accession>A0A645J6Q4</accession>
<evidence type="ECO:0000313" key="2">
    <source>
        <dbReference type="EMBL" id="MPN56154.1"/>
    </source>
</evidence>
<proteinExistence type="predicted"/>
<protein>
    <submittedName>
        <fullName evidence="2">Uncharacterized protein</fullName>
    </submittedName>
</protein>
<organism evidence="2">
    <name type="scientific">bioreactor metagenome</name>
    <dbReference type="NCBI Taxonomy" id="1076179"/>
    <lineage>
        <taxon>unclassified sequences</taxon>
        <taxon>metagenomes</taxon>
        <taxon>ecological metagenomes</taxon>
    </lineage>
</organism>
<reference evidence="2" key="1">
    <citation type="submission" date="2019-08" db="EMBL/GenBank/DDBJ databases">
        <authorList>
            <person name="Kucharzyk K."/>
            <person name="Murdoch R.W."/>
            <person name="Higgins S."/>
            <person name="Loffler F."/>
        </authorList>
    </citation>
    <scope>NUCLEOTIDE SEQUENCE</scope>
</reference>
<gene>
    <name evidence="2" type="ORF">SDC9_203840</name>
</gene>
<sequence>MEIALPNGTQLTGEVPVNSEEAKPEDEEQEIKLKFVPFPVCMPGDKELVWFLAKRENMTSDEAGIALSKAEEDFWGSKTGQKLMRDRVERIFPEFIARVPSGLLNELGLKRHYKTPEAIKVTRSLPPSKEKRTKDGAA</sequence>
<evidence type="ECO:0000256" key="1">
    <source>
        <dbReference type="SAM" id="MobiDB-lite"/>
    </source>
</evidence>
<feature type="compositionally biased region" description="Basic and acidic residues" evidence="1">
    <location>
        <begin position="128"/>
        <end position="138"/>
    </location>
</feature>
<comment type="caution">
    <text evidence="2">The sequence shown here is derived from an EMBL/GenBank/DDBJ whole genome shotgun (WGS) entry which is preliminary data.</text>
</comment>
<dbReference type="AlphaFoldDB" id="A0A645J6Q4"/>